<dbReference type="Proteomes" id="UP000229630">
    <property type="component" value="Chromosome 1"/>
</dbReference>
<dbReference type="RefSeq" id="WP_099984107.1">
    <property type="nucleotide sequence ID" value="NZ_CP024697.1"/>
</dbReference>
<dbReference type="Pfam" id="PF02472">
    <property type="entry name" value="ExbD"/>
    <property type="match status" value="1"/>
</dbReference>
<evidence type="ECO:0000256" key="4">
    <source>
        <dbReference type="ARBA" id="ARBA00022692"/>
    </source>
</evidence>
<keyword evidence="7" id="KW-0813">Transport</keyword>
<protein>
    <submittedName>
        <fullName evidence="8">Biopolymer transporter ExbD</fullName>
    </submittedName>
</protein>
<organism evidence="8 9">
    <name type="scientific">Prevotella intermedia</name>
    <dbReference type="NCBI Taxonomy" id="28131"/>
    <lineage>
        <taxon>Bacteria</taxon>
        <taxon>Pseudomonadati</taxon>
        <taxon>Bacteroidota</taxon>
        <taxon>Bacteroidia</taxon>
        <taxon>Bacteroidales</taxon>
        <taxon>Prevotellaceae</taxon>
        <taxon>Prevotella</taxon>
    </lineage>
</organism>
<keyword evidence="4 7" id="KW-0812">Transmembrane</keyword>
<comment type="similarity">
    <text evidence="2 7">Belongs to the ExbD/TolR family.</text>
</comment>
<dbReference type="PANTHER" id="PTHR30558">
    <property type="entry name" value="EXBD MEMBRANE COMPONENT OF PMF-DRIVEN MACROMOLECULE IMPORT SYSTEM"/>
    <property type="match status" value="1"/>
</dbReference>
<evidence type="ECO:0000256" key="1">
    <source>
        <dbReference type="ARBA" id="ARBA00004162"/>
    </source>
</evidence>
<dbReference type="GO" id="GO:0005886">
    <property type="term" value="C:plasma membrane"/>
    <property type="evidence" value="ECO:0007669"/>
    <property type="project" value="UniProtKB-SubCell"/>
</dbReference>
<dbReference type="GO" id="GO:0015031">
    <property type="term" value="P:protein transport"/>
    <property type="evidence" value="ECO:0007669"/>
    <property type="project" value="UniProtKB-KW"/>
</dbReference>
<comment type="subcellular location">
    <subcellularLocation>
        <location evidence="1">Cell membrane</location>
        <topology evidence="1">Single-pass membrane protein</topology>
    </subcellularLocation>
    <subcellularLocation>
        <location evidence="7">Cell membrane</location>
        <topology evidence="7">Single-pass type II membrane protein</topology>
    </subcellularLocation>
</comment>
<dbReference type="PANTHER" id="PTHR30558:SF3">
    <property type="entry name" value="BIOPOLYMER TRANSPORT PROTEIN EXBD-RELATED"/>
    <property type="match status" value="1"/>
</dbReference>
<keyword evidence="6" id="KW-0472">Membrane</keyword>
<keyword evidence="3" id="KW-1003">Cell membrane</keyword>
<dbReference type="EMBL" id="CP024723">
    <property type="protein sequence ID" value="ATV26654.1"/>
    <property type="molecule type" value="Genomic_DNA"/>
</dbReference>
<accession>A0A2D3NIC3</accession>
<dbReference type="AlphaFoldDB" id="A0A2D3NIC3"/>
<evidence type="ECO:0000256" key="5">
    <source>
        <dbReference type="ARBA" id="ARBA00022989"/>
    </source>
</evidence>
<name>A0A2D3NIC3_PREIN</name>
<proteinExistence type="inferred from homology"/>
<evidence type="ECO:0000256" key="7">
    <source>
        <dbReference type="RuleBase" id="RU003879"/>
    </source>
</evidence>
<evidence type="ECO:0000313" key="8">
    <source>
        <dbReference type="EMBL" id="ATV26654.1"/>
    </source>
</evidence>
<evidence type="ECO:0000313" key="9">
    <source>
        <dbReference type="Proteomes" id="UP000229630"/>
    </source>
</evidence>
<gene>
    <name evidence="8" type="ORF">CTM62_07935</name>
</gene>
<evidence type="ECO:0000256" key="6">
    <source>
        <dbReference type="ARBA" id="ARBA00023136"/>
    </source>
</evidence>
<keyword evidence="7" id="KW-0653">Protein transport</keyword>
<sequence>MANKKESKQKKMTVRVDFTPMVDMLMLLITFFMLCTSLSKPSTMELTMPSNDKNLNDAKKNEAKESHSITIFIGEDDKMFYGEGKPQLDNPNWLKKADWSTGKTGIRYVLQHKEVDNGASVPYNDMRIAVQELQKKKAANEKAYPDSIYQAELTNIKLGNVNGKKVPILTVIIKPTDKASYSHLVDILDEMQISYIATYVIDKLTPEEKALLLTKGIKA</sequence>
<evidence type="ECO:0000256" key="2">
    <source>
        <dbReference type="ARBA" id="ARBA00005811"/>
    </source>
</evidence>
<reference evidence="8 9" key="1">
    <citation type="submission" date="2017-11" db="EMBL/GenBank/DDBJ databases">
        <title>Genome sequencing of Prevotella intermedia KCOM 2837.</title>
        <authorList>
            <person name="Kook J.-K."/>
            <person name="Park S.-N."/>
            <person name="Lim Y.K."/>
        </authorList>
    </citation>
    <scope>NUCLEOTIDE SEQUENCE [LARGE SCALE GENOMIC DNA]</scope>
    <source>
        <strain evidence="8 9">KCOM 2837</strain>
    </source>
</reference>
<keyword evidence="5" id="KW-1133">Transmembrane helix</keyword>
<evidence type="ECO:0000256" key="3">
    <source>
        <dbReference type="ARBA" id="ARBA00022475"/>
    </source>
</evidence>
<dbReference type="InterPro" id="IPR003400">
    <property type="entry name" value="ExbD"/>
</dbReference>
<dbReference type="GO" id="GO:0022857">
    <property type="term" value="F:transmembrane transporter activity"/>
    <property type="evidence" value="ECO:0007669"/>
    <property type="project" value="InterPro"/>
</dbReference>